<comment type="function">
    <text evidence="11">Component of the F(0) channel, it forms part of the peripheral stalk, linking F(1) to F(0). The b'-subunit is a diverged and duplicated form of b found in plants and photosynthetic bacteria.</text>
</comment>
<accession>A0A399R5P6</accession>
<dbReference type="CDD" id="cd06503">
    <property type="entry name" value="ATP-synt_Fo_b"/>
    <property type="match status" value="1"/>
</dbReference>
<keyword evidence="16" id="KW-0732">Signal</keyword>
<comment type="caution">
    <text evidence="17">The sequence shown here is derived from an EMBL/GenBank/DDBJ whole genome shotgun (WGS) entry which is preliminary data.</text>
</comment>
<keyword evidence="7 13" id="KW-0406">Ion transport</keyword>
<evidence type="ECO:0000313" key="17">
    <source>
        <dbReference type="EMBL" id="RIJ25901.1"/>
    </source>
</evidence>
<keyword evidence="3 13" id="KW-0138">CF(0)</keyword>
<dbReference type="GO" id="GO:0046933">
    <property type="term" value="F:proton-transporting ATP synthase activity, rotational mechanism"/>
    <property type="evidence" value="ECO:0007669"/>
    <property type="project" value="UniProtKB-UniRule"/>
</dbReference>
<feature type="transmembrane region" description="Helical" evidence="13">
    <location>
        <begin position="46"/>
        <end position="68"/>
    </location>
</feature>
<comment type="subunit">
    <text evidence="13">F-type ATPases have 2 components, F(1) - the catalytic core - and F(0) - the membrane proton channel. F(1) has five subunits: alpha(3), beta(3), gamma(1), delta(1), epsilon(1). F(0) has three main subunits: a(1), b(2) and c(10-14). The alpha and beta chains form an alternating ring which encloses part of the gamma chain. F(1) is attached to F(0) by a central stalk formed by the gamma and epsilon chains, while a peripheral stalk is formed by the delta and b chains.</text>
</comment>
<reference evidence="17 18" key="1">
    <citation type="submission" date="2018-08" db="EMBL/GenBank/DDBJ databases">
        <title>Henriciella mobilis sp. nov., isolated from seawater.</title>
        <authorList>
            <person name="Cheng H."/>
            <person name="Wu Y.-H."/>
            <person name="Xu X.-W."/>
            <person name="Guo L.-L."/>
        </authorList>
    </citation>
    <scope>NUCLEOTIDE SEQUENCE [LARGE SCALE GENOMIC DNA]</scope>
    <source>
        <strain evidence="17 18">CCUG66934</strain>
    </source>
</reference>
<evidence type="ECO:0000256" key="14">
    <source>
        <dbReference type="RuleBase" id="RU003848"/>
    </source>
</evidence>
<dbReference type="OrthoDB" id="7632525at2"/>
<keyword evidence="6 13" id="KW-1133">Transmembrane helix</keyword>
<dbReference type="AlphaFoldDB" id="A0A399R5P6"/>
<evidence type="ECO:0000256" key="11">
    <source>
        <dbReference type="ARBA" id="ARBA00025614"/>
    </source>
</evidence>
<keyword evidence="4 13" id="KW-0812">Transmembrane</keyword>
<evidence type="ECO:0000256" key="2">
    <source>
        <dbReference type="ARBA" id="ARBA00022448"/>
    </source>
</evidence>
<keyword evidence="13" id="KW-1003">Cell membrane</keyword>
<evidence type="ECO:0000256" key="6">
    <source>
        <dbReference type="ARBA" id="ARBA00022989"/>
    </source>
</evidence>
<keyword evidence="2 13" id="KW-0813">Transport</keyword>
<keyword evidence="18" id="KW-1185">Reference proteome</keyword>
<dbReference type="HAMAP" id="MF_01398">
    <property type="entry name" value="ATP_synth_b_bprime"/>
    <property type="match status" value="1"/>
</dbReference>
<evidence type="ECO:0000256" key="5">
    <source>
        <dbReference type="ARBA" id="ARBA00022781"/>
    </source>
</evidence>
<dbReference type="PANTHER" id="PTHR33445">
    <property type="entry name" value="ATP SYNTHASE SUBUNIT B', CHLOROPLASTIC"/>
    <property type="match status" value="1"/>
</dbReference>
<gene>
    <name evidence="13" type="primary">atpF</name>
    <name evidence="17" type="ORF">D1224_01940</name>
</gene>
<dbReference type="Pfam" id="PF00430">
    <property type="entry name" value="ATP-synt_B"/>
    <property type="match status" value="1"/>
</dbReference>
<evidence type="ECO:0000256" key="12">
    <source>
        <dbReference type="ARBA" id="ARBA00037847"/>
    </source>
</evidence>
<dbReference type="Proteomes" id="UP000265431">
    <property type="component" value="Unassembled WGS sequence"/>
</dbReference>
<organism evidence="17 18">
    <name type="scientific">Henriciella barbarensis</name>
    <dbReference type="NCBI Taxonomy" id="86342"/>
    <lineage>
        <taxon>Bacteria</taxon>
        <taxon>Pseudomonadati</taxon>
        <taxon>Pseudomonadota</taxon>
        <taxon>Alphaproteobacteria</taxon>
        <taxon>Hyphomonadales</taxon>
        <taxon>Hyphomonadaceae</taxon>
        <taxon>Henriciella</taxon>
    </lineage>
</organism>
<protein>
    <recommendedName>
        <fullName evidence="13">ATP synthase subunit b</fullName>
    </recommendedName>
    <alternativeName>
        <fullName evidence="13">ATP synthase F(0) sector subunit b</fullName>
    </alternativeName>
    <alternativeName>
        <fullName evidence="13">ATPase subunit I</fullName>
    </alternativeName>
    <alternativeName>
        <fullName evidence="13">F-type ATPase subunit b</fullName>
        <shortName evidence="13">F-ATPase subunit b</shortName>
    </alternativeName>
</protein>
<feature type="signal peptide" evidence="16">
    <location>
        <begin position="1"/>
        <end position="22"/>
    </location>
</feature>
<evidence type="ECO:0000256" key="4">
    <source>
        <dbReference type="ARBA" id="ARBA00022692"/>
    </source>
</evidence>
<proteinExistence type="inferred from homology"/>
<comment type="similarity">
    <text evidence="1 13 14">Belongs to the ATPase B chain family.</text>
</comment>
<comment type="function">
    <text evidence="10 13">F(1)F(0) ATP synthase produces ATP from ADP in the presence of a proton or sodium gradient. F-type ATPases consist of two structural domains, F(1) containing the extramembraneous catalytic core and F(0) containing the membrane proton channel, linked together by a central stalk and a peripheral stalk. During catalysis, ATP synthesis in the catalytic domain of F(1) is coupled via a rotary mechanism of the central stalk subunits to proton translocation.</text>
</comment>
<keyword evidence="5 13" id="KW-0375">Hydrogen ion transport</keyword>
<keyword evidence="8 13" id="KW-0472">Membrane</keyword>
<dbReference type="InterPro" id="IPR002146">
    <property type="entry name" value="ATP_synth_b/b'su_bac/chlpt"/>
</dbReference>
<name>A0A399R5P6_9PROT</name>
<dbReference type="GO" id="GO:0005886">
    <property type="term" value="C:plasma membrane"/>
    <property type="evidence" value="ECO:0007669"/>
    <property type="project" value="UniProtKB-SubCell"/>
</dbReference>
<evidence type="ECO:0000256" key="13">
    <source>
        <dbReference type="HAMAP-Rule" id="MF_01398"/>
    </source>
</evidence>
<evidence type="ECO:0000256" key="3">
    <source>
        <dbReference type="ARBA" id="ARBA00022547"/>
    </source>
</evidence>
<dbReference type="GO" id="GO:0045259">
    <property type="term" value="C:proton-transporting ATP synthase complex"/>
    <property type="evidence" value="ECO:0007669"/>
    <property type="project" value="UniProtKB-KW"/>
</dbReference>
<evidence type="ECO:0000313" key="18">
    <source>
        <dbReference type="Proteomes" id="UP000265431"/>
    </source>
</evidence>
<dbReference type="PANTHER" id="PTHR33445:SF1">
    <property type="entry name" value="ATP SYNTHASE SUBUNIT B"/>
    <property type="match status" value="1"/>
</dbReference>
<comment type="subcellular location">
    <subcellularLocation>
        <location evidence="13">Cell membrane</location>
        <topology evidence="13">Single-pass membrane protein</topology>
    </subcellularLocation>
    <subcellularLocation>
        <location evidence="12">Endomembrane system</location>
        <topology evidence="12">Single-pass membrane protein</topology>
    </subcellularLocation>
</comment>
<evidence type="ECO:0000256" key="8">
    <source>
        <dbReference type="ARBA" id="ARBA00023136"/>
    </source>
</evidence>
<evidence type="ECO:0000256" key="16">
    <source>
        <dbReference type="SAM" id="SignalP"/>
    </source>
</evidence>
<sequence length="200" mass="21395">MKMERFSFMLTAAALVAPVALAAPAEDGGYGPTTGFGNLAYPFTDAATNFAFAAFVAFLLIAISMGALKAITSALDGRADEIKRQLNESRQLREEAAAALADAERKQKEADQAADEMIKQAKADAKMMVEQARKDLAEKVARREAQAEARIARAEAEATNDVRRAAANAATRASKDIVANSPQRSDLFTKALSDIEKALN</sequence>
<evidence type="ECO:0000256" key="9">
    <source>
        <dbReference type="ARBA" id="ARBA00023310"/>
    </source>
</evidence>
<evidence type="ECO:0000256" key="1">
    <source>
        <dbReference type="ARBA" id="ARBA00005513"/>
    </source>
</evidence>
<evidence type="ECO:0000256" key="7">
    <source>
        <dbReference type="ARBA" id="ARBA00023065"/>
    </source>
</evidence>
<dbReference type="InterPro" id="IPR050059">
    <property type="entry name" value="ATP_synthase_B_chain"/>
</dbReference>
<feature type="chain" id="PRO_5017221768" description="ATP synthase subunit b" evidence="16">
    <location>
        <begin position="23"/>
        <end position="200"/>
    </location>
</feature>
<feature type="region of interest" description="Disordered" evidence="15">
    <location>
        <begin position="153"/>
        <end position="177"/>
    </location>
</feature>
<dbReference type="GO" id="GO:0046961">
    <property type="term" value="F:proton-transporting ATPase activity, rotational mechanism"/>
    <property type="evidence" value="ECO:0007669"/>
    <property type="project" value="TreeGrafter"/>
</dbReference>
<dbReference type="EMBL" id="QWGB01000004">
    <property type="protein sequence ID" value="RIJ25901.1"/>
    <property type="molecule type" value="Genomic_DNA"/>
</dbReference>
<dbReference type="GO" id="GO:0012505">
    <property type="term" value="C:endomembrane system"/>
    <property type="evidence" value="ECO:0007669"/>
    <property type="project" value="UniProtKB-SubCell"/>
</dbReference>
<feature type="compositionally biased region" description="Basic and acidic residues" evidence="15">
    <location>
        <begin position="153"/>
        <end position="164"/>
    </location>
</feature>
<evidence type="ECO:0000256" key="15">
    <source>
        <dbReference type="SAM" id="MobiDB-lite"/>
    </source>
</evidence>
<evidence type="ECO:0000256" key="10">
    <source>
        <dbReference type="ARBA" id="ARBA00025198"/>
    </source>
</evidence>
<keyword evidence="9 13" id="KW-0066">ATP synthesis</keyword>